<name>A0ABD4UTB8_9BURK</name>
<organism evidence="4 5">
    <name type="scientific">Burkholderia cenocepacia</name>
    <dbReference type="NCBI Taxonomy" id="95486"/>
    <lineage>
        <taxon>Bacteria</taxon>
        <taxon>Pseudomonadati</taxon>
        <taxon>Pseudomonadota</taxon>
        <taxon>Betaproteobacteria</taxon>
        <taxon>Burkholderiales</taxon>
        <taxon>Burkholderiaceae</taxon>
        <taxon>Burkholderia</taxon>
        <taxon>Burkholderia cepacia complex</taxon>
    </lineage>
</organism>
<dbReference type="PANTHER" id="PTHR44591">
    <property type="entry name" value="STRESS RESPONSE REGULATOR PROTEIN 1"/>
    <property type="match status" value="1"/>
</dbReference>
<dbReference type="SUPFAM" id="SSF52172">
    <property type="entry name" value="CheY-like"/>
    <property type="match status" value="2"/>
</dbReference>
<sequence length="133" mass="14790">MFLLDWRMPDIDGVAIAREIRARATPGPHPVIVMVTAYERRLLEQHPEQQDLDAVMTKPVTGAALHRLFEQLMDQRPGTRAATPTFVARRLEGVHLLLVDDSEINCEVAQRILEGEGAMVTVAHDGEQAVSTL</sequence>
<reference evidence="4 5" key="1">
    <citation type="journal article" date="2017" name="Front. Microbiol.">
        <title>Genomics reveals a unique clone of Burkholderia cenocepacia harbouring an actively excising novel genomic island.</title>
        <authorList>
            <person name="Patil P."/>
            <person name="Mali S."/>
            <person name="Midha S."/>
            <person name="Gautam V."/>
            <person name="Dash L."/>
            <person name="Kumar S."/>
            <person name="Shastri J."/>
            <person name="Singhal L."/>
            <person name="Patil P.B."/>
        </authorList>
    </citation>
    <scope>NUCLEOTIDE SEQUENCE [LARGE SCALE GENOMIC DNA]</scope>
    <source>
        <strain evidence="4 5">BC-19</strain>
    </source>
</reference>
<dbReference type="AlphaFoldDB" id="A0ABD4UTB8"/>
<proteinExistence type="predicted"/>
<dbReference type="Proteomes" id="UP000191686">
    <property type="component" value="Unassembled WGS sequence"/>
</dbReference>
<feature type="domain" description="Response regulatory" evidence="3">
    <location>
        <begin position="95"/>
        <end position="133"/>
    </location>
</feature>
<dbReference type="EMBL" id="JYMX02000182">
    <property type="protein sequence ID" value="MCW3717613.1"/>
    <property type="molecule type" value="Genomic_DNA"/>
</dbReference>
<evidence type="ECO:0000259" key="3">
    <source>
        <dbReference type="PROSITE" id="PS50110"/>
    </source>
</evidence>
<feature type="modified residue" description="4-aspartylphosphate" evidence="2">
    <location>
        <position position="5"/>
    </location>
</feature>
<dbReference type="InterPro" id="IPR050595">
    <property type="entry name" value="Bact_response_regulator"/>
</dbReference>
<keyword evidence="1 2" id="KW-0597">Phosphoprotein</keyword>
<dbReference type="Pfam" id="PF00072">
    <property type="entry name" value="Response_reg"/>
    <property type="match status" value="1"/>
</dbReference>
<dbReference type="InterPro" id="IPR001789">
    <property type="entry name" value="Sig_transdc_resp-reg_receiver"/>
</dbReference>
<evidence type="ECO:0000256" key="2">
    <source>
        <dbReference type="PROSITE-ProRule" id="PRU00169"/>
    </source>
</evidence>
<dbReference type="PROSITE" id="PS50110">
    <property type="entry name" value="RESPONSE_REGULATORY"/>
    <property type="match status" value="2"/>
</dbReference>
<evidence type="ECO:0000256" key="1">
    <source>
        <dbReference type="ARBA" id="ARBA00022553"/>
    </source>
</evidence>
<reference evidence="4 5" key="2">
    <citation type="journal article" date="2017" name="Front. Microbiol.">
        <title>Genomics Reveals a Unique Clone of Burkholderia cenocepacia Harboring an Actively Excising Novel Genomic Island.</title>
        <authorList>
            <person name="Patil P.P."/>
            <person name="Mali S."/>
            <person name="Midha S."/>
            <person name="Gautam V."/>
            <person name="Dash L."/>
            <person name="Kumar S."/>
            <person name="Shastri J."/>
            <person name="Singhal L."/>
            <person name="Patil P.B."/>
        </authorList>
    </citation>
    <scope>NUCLEOTIDE SEQUENCE [LARGE SCALE GENOMIC DNA]</scope>
    <source>
        <strain evidence="4 5">BC-19</strain>
    </source>
</reference>
<comment type="caution">
    <text evidence="4">The sequence shown here is derived from an EMBL/GenBank/DDBJ whole genome shotgun (WGS) entry which is preliminary data.</text>
</comment>
<gene>
    <name evidence="4" type="ORF">UE95_040830</name>
</gene>
<dbReference type="PANTHER" id="PTHR44591:SF3">
    <property type="entry name" value="RESPONSE REGULATORY DOMAIN-CONTAINING PROTEIN"/>
    <property type="match status" value="1"/>
</dbReference>
<feature type="domain" description="Response regulatory" evidence="3">
    <location>
        <begin position="1"/>
        <end position="73"/>
    </location>
</feature>
<dbReference type="Gene3D" id="3.40.50.2300">
    <property type="match status" value="2"/>
</dbReference>
<evidence type="ECO:0000313" key="5">
    <source>
        <dbReference type="Proteomes" id="UP000191686"/>
    </source>
</evidence>
<feature type="non-terminal residue" evidence="4">
    <location>
        <position position="133"/>
    </location>
</feature>
<protein>
    <submittedName>
        <fullName evidence="4">Response regulator</fullName>
    </submittedName>
</protein>
<evidence type="ECO:0000313" key="4">
    <source>
        <dbReference type="EMBL" id="MCW3717613.1"/>
    </source>
</evidence>
<dbReference type="InterPro" id="IPR011006">
    <property type="entry name" value="CheY-like_superfamily"/>
</dbReference>
<accession>A0ABD4UTB8</accession>
<comment type="caution">
    <text evidence="2">Lacks conserved residue(s) required for the propagation of feature annotation.</text>
</comment>